<dbReference type="RefSeq" id="WP_312031097.1">
    <property type="nucleotide sequence ID" value="NZ_CP051151.1"/>
</dbReference>
<keyword evidence="3" id="KW-1185">Reference proteome</keyword>
<organism evidence="2 3">
    <name type="scientific">Hujiaoplasma nucleasis</name>
    <dbReference type="NCBI Taxonomy" id="2725268"/>
    <lineage>
        <taxon>Bacteria</taxon>
        <taxon>Bacillati</taxon>
        <taxon>Mycoplasmatota</taxon>
        <taxon>Mollicutes</taxon>
        <taxon>Candidatus Izemoplasmatales</taxon>
        <taxon>Hujiaoplasmataceae</taxon>
        <taxon>Hujiaoplasma</taxon>
    </lineage>
</organism>
<accession>A0A7L6N1Y7</accession>
<evidence type="ECO:0000313" key="2">
    <source>
        <dbReference type="EMBL" id="QLY40270.1"/>
    </source>
</evidence>
<feature type="transmembrane region" description="Helical" evidence="1">
    <location>
        <begin position="15"/>
        <end position="39"/>
    </location>
</feature>
<protein>
    <submittedName>
        <fullName evidence="2">Uncharacterized protein</fullName>
    </submittedName>
</protein>
<name>A0A7L6N1Y7_9MOLU</name>
<dbReference type="KEGG" id="tbk:HF295_05110"/>
<keyword evidence="1" id="KW-0812">Transmembrane</keyword>
<reference evidence="2 3" key="1">
    <citation type="submission" date="2020-04" db="EMBL/GenBank/DDBJ databases">
        <authorList>
            <person name="Zheng R.K."/>
            <person name="Sun C.M."/>
        </authorList>
    </citation>
    <scope>NUCLEOTIDE SEQUENCE [LARGE SCALE GENOMIC DNA]</scope>
    <source>
        <strain evidence="3">zrk29</strain>
    </source>
</reference>
<evidence type="ECO:0000256" key="1">
    <source>
        <dbReference type="SAM" id="Phobius"/>
    </source>
</evidence>
<evidence type="ECO:0000313" key="3">
    <source>
        <dbReference type="Proteomes" id="UP000512167"/>
    </source>
</evidence>
<keyword evidence="1" id="KW-0472">Membrane</keyword>
<keyword evidence="1" id="KW-1133">Transmembrane helix</keyword>
<dbReference type="EMBL" id="CP051151">
    <property type="protein sequence ID" value="QLY40270.1"/>
    <property type="molecule type" value="Genomic_DNA"/>
</dbReference>
<dbReference type="Proteomes" id="UP000512167">
    <property type="component" value="Chromosome"/>
</dbReference>
<proteinExistence type="predicted"/>
<sequence>MDLLLLFLQFELSTILNFLLGVLTGIILFFLFFLLFSTLNSKKRYRKRMLNQLPLEDHEVYELIEMKQNQLIETVRLTDNAYFKVAFDLSFELLEEIASHYFPQSRYPIYEITIEELIDLNRYITNRLEEMVNGKILRHFKSYRISSIVNMLHMKKAVDNSKVMKLSRKLKISKFYNASRTVLNYANPIYWFRRLAIKPTTEVLTKEVCKYIIAVVGEETNKIYSKSFSEVINDDDLEEKFDEIIEKES</sequence>
<gene>
    <name evidence="2" type="ORF">HF295_05110</name>
</gene>
<dbReference type="AlphaFoldDB" id="A0A7L6N1Y7"/>